<feature type="signal peptide" evidence="2">
    <location>
        <begin position="1"/>
        <end position="21"/>
    </location>
</feature>
<evidence type="ECO:0000256" key="1">
    <source>
        <dbReference type="SAM" id="Phobius"/>
    </source>
</evidence>
<keyword evidence="3" id="KW-1185">Reference proteome</keyword>
<reference evidence="3" key="1">
    <citation type="submission" date="2012-04" db="EMBL/GenBank/DDBJ databases">
        <title>The Genome Sequence of Loa loa.</title>
        <authorList>
            <consortium name="The Broad Institute Genome Sequencing Platform"/>
            <consortium name="Broad Institute Genome Sequencing Center for Infectious Disease"/>
            <person name="Nutman T.B."/>
            <person name="Fink D.L."/>
            <person name="Russ C."/>
            <person name="Young S."/>
            <person name="Zeng Q."/>
            <person name="Gargeya S."/>
            <person name="Alvarado L."/>
            <person name="Berlin A."/>
            <person name="Chapman S.B."/>
            <person name="Chen Z."/>
            <person name="Freedman E."/>
            <person name="Gellesch M."/>
            <person name="Goldberg J."/>
            <person name="Griggs A."/>
            <person name="Gujja S."/>
            <person name="Heilman E.R."/>
            <person name="Heiman D."/>
            <person name="Howarth C."/>
            <person name="Mehta T."/>
            <person name="Neiman D."/>
            <person name="Pearson M."/>
            <person name="Roberts A."/>
            <person name="Saif S."/>
            <person name="Shea T."/>
            <person name="Shenoy N."/>
            <person name="Sisk P."/>
            <person name="Stolte C."/>
            <person name="Sykes S."/>
            <person name="White J."/>
            <person name="Yandava C."/>
            <person name="Haas B."/>
            <person name="Henn M.R."/>
            <person name="Nusbaum C."/>
            <person name="Birren B."/>
        </authorList>
    </citation>
    <scope>NUCLEOTIDE SEQUENCE [LARGE SCALE GENOMIC DNA]</scope>
</reference>
<feature type="chain" id="PRO_5009310448" evidence="2">
    <location>
        <begin position="22"/>
        <end position="335"/>
    </location>
</feature>
<feature type="transmembrane region" description="Helical" evidence="1">
    <location>
        <begin position="317"/>
        <end position="334"/>
    </location>
</feature>
<dbReference type="OrthoDB" id="5849945at2759"/>
<proteinExistence type="predicted"/>
<sequence>MHKIQSWIYILIVVLTNEVETESMFSASIRLQTEEIPGTLNCSFGKLPALIGHNNFSILGMLQNCAIFYILGDSIKVDSNIDLSEIEGSLGRCQSTQPLFYNQNNEYQLLVTQKMNAYTGQCRWQNHSNIYLSCLFDRKIWQKHSIKPSANDDMELIGHISDVDTDILHVFYTDENGLVHDSTYNISTEKFIKQAVLQQKNLKILSYDSDRKLMYMLTNEMVYQKVKSNFGIFVYEPTYAKTLGDGRVAYYAGKEGSPEQVCIAEELPDEMLYMSLFIGAESKSVHERIRTQLSPKPIPIDPDLQTTTVPMIATRPSFQAIAFVLLMLLLCIIFR</sequence>
<evidence type="ECO:0000313" key="3">
    <source>
        <dbReference type="Proteomes" id="UP000095285"/>
    </source>
</evidence>
<dbReference type="WBParaSite" id="EN70_9645">
    <property type="protein sequence ID" value="EN70_9645"/>
    <property type="gene ID" value="EN70_9645"/>
</dbReference>
<protein>
    <submittedName>
        <fullName evidence="4">Uncharacterized protein</fullName>
    </submittedName>
</protein>
<name>A0A1I7W4W4_LOALO</name>
<keyword evidence="2" id="KW-0732">Signal</keyword>
<organism evidence="3 4">
    <name type="scientific">Loa loa</name>
    <name type="common">Eye worm</name>
    <name type="synonym">Filaria loa</name>
    <dbReference type="NCBI Taxonomy" id="7209"/>
    <lineage>
        <taxon>Eukaryota</taxon>
        <taxon>Metazoa</taxon>
        <taxon>Ecdysozoa</taxon>
        <taxon>Nematoda</taxon>
        <taxon>Chromadorea</taxon>
        <taxon>Rhabditida</taxon>
        <taxon>Spirurina</taxon>
        <taxon>Spiruromorpha</taxon>
        <taxon>Filarioidea</taxon>
        <taxon>Onchocercidae</taxon>
        <taxon>Loa</taxon>
    </lineage>
</organism>
<gene>
    <name evidence="4" type="primary">LOAG_06966</name>
</gene>
<evidence type="ECO:0000313" key="4">
    <source>
        <dbReference type="WBParaSite" id="EN70_9645"/>
    </source>
</evidence>
<reference evidence="4" key="2">
    <citation type="submission" date="2016-11" db="UniProtKB">
        <authorList>
            <consortium name="WormBaseParasite"/>
        </authorList>
    </citation>
    <scope>IDENTIFICATION</scope>
</reference>
<accession>A0A1I7W4W4</accession>
<keyword evidence="1" id="KW-0812">Transmembrane</keyword>
<evidence type="ECO:0000256" key="2">
    <source>
        <dbReference type="SAM" id="SignalP"/>
    </source>
</evidence>
<dbReference type="Proteomes" id="UP000095285">
    <property type="component" value="Unassembled WGS sequence"/>
</dbReference>
<dbReference type="InParanoid" id="A0A1I7W4W4"/>
<keyword evidence="1" id="KW-0472">Membrane</keyword>
<dbReference type="AlphaFoldDB" id="A0A1I7W4W4"/>
<keyword evidence="1" id="KW-1133">Transmembrane helix</keyword>